<dbReference type="EMBL" id="ASHM01002723">
    <property type="protein sequence ID" value="PNY08766.1"/>
    <property type="molecule type" value="Genomic_DNA"/>
</dbReference>
<dbReference type="Proteomes" id="UP000236291">
    <property type="component" value="Unassembled WGS sequence"/>
</dbReference>
<evidence type="ECO:0000313" key="7">
    <source>
        <dbReference type="Proteomes" id="UP000236291"/>
    </source>
</evidence>
<dbReference type="GO" id="GO:0045010">
    <property type="term" value="P:actin nucleation"/>
    <property type="evidence" value="ECO:0007669"/>
    <property type="project" value="InterPro"/>
</dbReference>
<feature type="compositionally biased region" description="Pro residues" evidence="3">
    <location>
        <begin position="189"/>
        <end position="199"/>
    </location>
</feature>
<keyword evidence="4" id="KW-0812">Transmembrane</keyword>
<dbReference type="PANTHER" id="PTHR23213">
    <property type="entry name" value="FORMIN-RELATED"/>
    <property type="match status" value="1"/>
</dbReference>
<dbReference type="SMART" id="SM00498">
    <property type="entry name" value="FH2"/>
    <property type="match status" value="1"/>
</dbReference>
<proteinExistence type="inferred from homology"/>
<comment type="similarity">
    <text evidence="1">Belongs to the formin-like family. Class-I subfamily.</text>
</comment>
<organism evidence="6 7">
    <name type="scientific">Trifolium pratense</name>
    <name type="common">Red clover</name>
    <dbReference type="NCBI Taxonomy" id="57577"/>
    <lineage>
        <taxon>Eukaryota</taxon>
        <taxon>Viridiplantae</taxon>
        <taxon>Streptophyta</taxon>
        <taxon>Embryophyta</taxon>
        <taxon>Tracheophyta</taxon>
        <taxon>Spermatophyta</taxon>
        <taxon>Magnoliopsida</taxon>
        <taxon>eudicotyledons</taxon>
        <taxon>Gunneridae</taxon>
        <taxon>Pentapetalae</taxon>
        <taxon>rosids</taxon>
        <taxon>fabids</taxon>
        <taxon>Fabales</taxon>
        <taxon>Fabaceae</taxon>
        <taxon>Papilionoideae</taxon>
        <taxon>50 kb inversion clade</taxon>
        <taxon>NPAAA clade</taxon>
        <taxon>Hologalegina</taxon>
        <taxon>IRL clade</taxon>
        <taxon>Trifolieae</taxon>
        <taxon>Trifolium</taxon>
    </lineage>
</organism>
<dbReference type="AlphaFoldDB" id="A0A2K3P0E3"/>
<evidence type="ECO:0000313" key="6">
    <source>
        <dbReference type="EMBL" id="PNY08766.1"/>
    </source>
</evidence>
<accession>A0A2K3P0E3</accession>
<feature type="transmembrane region" description="Helical" evidence="4">
    <location>
        <begin position="6"/>
        <end position="27"/>
    </location>
</feature>
<evidence type="ECO:0000256" key="3">
    <source>
        <dbReference type="SAM" id="MobiDB-lite"/>
    </source>
</evidence>
<evidence type="ECO:0000256" key="2">
    <source>
        <dbReference type="RuleBase" id="RU361260"/>
    </source>
</evidence>
<comment type="caution">
    <text evidence="6">The sequence shown here is derived from an EMBL/GenBank/DDBJ whole genome shotgun (WGS) entry which is preliminary data.</text>
</comment>
<dbReference type="InterPro" id="IPR042201">
    <property type="entry name" value="FH2_Formin_sf"/>
</dbReference>
<reference evidence="6 7" key="1">
    <citation type="journal article" date="2014" name="Am. J. Bot.">
        <title>Genome assembly and annotation for red clover (Trifolium pratense; Fabaceae).</title>
        <authorList>
            <person name="Istvanek J."/>
            <person name="Jaros M."/>
            <person name="Krenek A."/>
            <person name="Repkova J."/>
        </authorList>
    </citation>
    <scope>NUCLEOTIDE SEQUENCE [LARGE SCALE GENOMIC DNA]</scope>
    <source>
        <strain evidence="7">cv. Tatra</strain>
        <tissue evidence="6">Young leaves</tissue>
    </source>
</reference>
<dbReference type="STRING" id="57577.A0A2K3P0E3"/>
<dbReference type="PANTHER" id="PTHR23213:SF273">
    <property type="entry name" value="FORMIN-LIKE PROTEIN"/>
    <property type="match status" value="1"/>
</dbReference>
<feature type="compositionally biased region" description="Pro residues" evidence="3">
    <location>
        <begin position="161"/>
        <end position="177"/>
    </location>
</feature>
<reference evidence="6 7" key="2">
    <citation type="journal article" date="2017" name="Front. Plant Sci.">
        <title>Gene Classification and Mining of Molecular Markers Useful in Red Clover (Trifolium pratense) Breeding.</title>
        <authorList>
            <person name="Istvanek J."/>
            <person name="Dluhosova J."/>
            <person name="Dluhos P."/>
            <person name="Patkova L."/>
            <person name="Nedelnik J."/>
            <person name="Repkova J."/>
        </authorList>
    </citation>
    <scope>NUCLEOTIDE SEQUENCE [LARGE SCALE GENOMIC DNA]</scope>
    <source>
        <strain evidence="7">cv. Tatra</strain>
        <tissue evidence="6">Young leaves</tissue>
    </source>
</reference>
<feature type="domain" description="FH2" evidence="5">
    <location>
        <begin position="229"/>
        <end position="650"/>
    </location>
</feature>
<dbReference type="InterPro" id="IPR015425">
    <property type="entry name" value="FH2_Formin"/>
</dbReference>
<protein>
    <recommendedName>
        <fullName evidence="2">Formin-like protein</fullName>
    </recommendedName>
</protein>
<dbReference type="GO" id="GO:0051015">
    <property type="term" value="F:actin filament binding"/>
    <property type="evidence" value="ECO:0007669"/>
    <property type="project" value="InterPro"/>
</dbReference>
<evidence type="ECO:0000256" key="4">
    <source>
        <dbReference type="SAM" id="Phobius"/>
    </source>
</evidence>
<dbReference type="Pfam" id="PF02181">
    <property type="entry name" value="FH2"/>
    <property type="match status" value="1"/>
</dbReference>
<dbReference type="InterPro" id="IPR027643">
    <property type="entry name" value="Formin-like_plant"/>
</dbReference>
<gene>
    <name evidence="6" type="ORF">L195_g005298</name>
</gene>
<evidence type="ECO:0000256" key="1">
    <source>
        <dbReference type="ARBA" id="ARBA00025793"/>
    </source>
</evidence>
<keyword evidence="4" id="KW-0472">Membrane</keyword>
<dbReference type="Gene3D" id="1.20.58.2220">
    <property type="entry name" value="Formin, FH2 domain"/>
    <property type="match status" value="1"/>
</dbReference>
<dbReference type="SUPFAM" id="SSF101447">
    <property type="entry name" value="Formin homology 2 domain (FH2 domain)"/>
    <property type="match status" value="1"/>
</dbReference>
<name>A0A2K3P0E3_TRIPR</name>
<dbReference type="PROSITE" id="PS51444">
    <property type="entry name" value="FH2"/>
    <property type="match status" value="1"/>
</dbReference>
<sequence length="687" mass="77266">MSAIIAMAVFATALAMLLIAGIFLYFYHKFVLARFKSRRNKVTTRGFVHEMNHYEDIKRFGGNVKGLIVEENGVDVIYMMDKESRQMISRFPNCMFNPSFEEDEEEKEKIIDVLVHRSKVSNPHEIPFACESPLPLPPLQKSSSMNLEKKIHMSYYNQPLPSLPLSPPPPPPPPPAPAKKEIPKAPLRLPLPPGPPPLPKSKGFISTMKPPARPKGKANMKEGIVGESSRDKSGGQTRLKPLHWDKVAADVDHSTVWDQINDGSFRFDDELMESLFGYSNTYHRTQERNRSLSSLSKSNSNTQTQIFILEPRKSQNTAIVLRSLAVSRCEILDAVLDGQGLSVETLEKLTKIAPSQEEASKIVQFIGNPNNLAEAESFLYYILKAVPTSFNHLKAMLFRSNYDSEILRLKEHLHTLDLGCKELKTSSLFLKLLEAILKTGNRMNAGTSRGNAQGFNLSALTKLSDVKSTNGKTSLLHFIVEQVVHSEGKRKAIYEKYNDESEKEYIILGLQVLSGLSNELSEAKKAASMHYNSFITMCSTLSSHVNEIRHIITCCGNTKGGFINEMKGFLELCEEELKVVKEDQTRIMELVKKTNEYYLAGTSKDNMSNPFHLFVIVKDFVDKVGQTCIELKKKVEKKNVGMDSVSTTPPLSPSKKVPLRFRSIDFNFLSNKLELESTFSSQSEDDF</sequence>
<evidence type="ECO:0000259" key="5">
    <source>
        <dbReference type="PROSITE" id="PS51444"/>
    </source>
</evidence>
<feature type="region of interest" description="Disordered" evidence="3">
    <location>
        <begin position="158"/>
        <end position="238"/>
    </location>
</feature>
<keyword evidence="4" id="KW-1133">Transmembrane helix</keyword>